<proteinExistence type="predicted"/>
<keyword evidence="1" id="KW-0732">Signal</keyword>
<keyword evidence="4" id="KW-1185">Reference proteome</keyword>
<dbReference type="InterPro" id="IPR050491">
    <property type="entry name" value="AmpC-like"/>
</dbReference>
<comment type="caution">
    <text evidence="3">The sequence shown here is derived from an EMBL/GenBank/DDBJ whole genome shotgun (WGS) entry which is preliminary data.</text>
</comment>
<dbReference type="PANTHER" id="PTHR46825">
    <property type="entry name" value="D-ALANYL-D-ALANINE-CARBOXYPEPTIDASE/ENDOPEPTIDASE AMPH"/>
    <property type="match status" value="1"/>
</dbReference>
<gene>
    <name evidence="3" type="ORF">GM668_10515</name>
</gene>
<feature type="signal peptide" evidence="1">
    <location>
        <begin position="1"/>
        <end position="21"/>
    </location>
</feature>
<sequence>MKLTTACLSTLALLHATVAFADAPPLQEQIDAALAPMFKADAPGATVIVTRDGQPVFRKAYGRADVDKKTPMQPDMQLRLGSVTKQFTAVAILMLAEQGKLSLQDDITRFLPDYPVNGHRITIEQLLQHKAGIRNYTAMPRFWPNADKDTGVAQFIDFFKNEPLDFAPGERWSYSNSGYFLLGAIIEKASGQRYADFIAQHIFEPLGMQDTAYEGHERSGKHRVEGYRAGFFSGYSTAEKISMTLPYAAGALVSTVDDLARWNDAIVSGKLLKAESWQQAMTPCTLPKEAKCNYGYGWFISSLRGHKMIWHGGDIPGFNAETLRLPDDKLFVAVLSNGNRDVLDSDRIAFTAAAIAIGNPFPEQKAVALAPEALDALAGTYKMPDNALRTFTRKGAGLSYERPGRPAMTLKPYAPDRFFVEGSLTTFEFQRGTDGKVTGVTLVQAGSEQAAVRVAN</sequence>
<feature type="domain" description="Beta-lactamase-related" evidence="2">
    <location>
        <begin position="39"/>
        <end position="344"/>
    </location>
</feature>
<protein>
    <submittedName>
        <fullName evidence="3">Serine hydrolase</fullName>
    </submittedName>
</protein>
<keyword evidence="3" id="KW-0378">Hydrolase</keyword>
<evidence type="ECO:0000313" key="4">
    <source>
        <dbReference type="Proteomes" id="UP000484015"/>
    </source>
</evidence>
<dbReference type="Gene3D" id="3.40.710.10">
    <property type="entry name" value="DD-peptidase/beta-lactamase superfamily"/>
    <property type="match status" value="1"/>
</dbReference>
<dbReference type="RefSeq" id="WP_155438910.1">
    <property type="nucleotide sequence ID" value="NZ_WNLA01000005.1"/>
</dbReference>
<feature type="chain" id="PRO_5026836635" evidence="1">
    <location>
        <begin position="22"/>
        <end position="456"/>
    </location>
</feature>
<dbReference type="Proteomes" id="UP000484015">
    <property type="component" value="Unassembled WGS sequence"/>
</dbReference>
<evidence type="ECO:0000256" key="1">
    <source>
        <dbReference type="SAM" id="SignalP"/>
    </source>
</evidence>
<dbReference type="EMBL" id="WNLA01000005">
    <property type="protein sequence ID" value="MTW02513.1"/>
    <property type="molecule type" value="Genomic_DNA"/>
</dbReference>
<reference evidence="3 4" key="1">
    <citation type="submission" date="2019-11" db="EMBL/GenBank/DDBJ databases">
        <title>Type strains purchased from KCTC, JCM and DSMZ.</title>
        <authorList>
            <person name="Lu H."/>
        </authorList>
    </citation>
    <scope>NUCLEOTIDE SEQUENCE [LARGE SCALE GENOMIC DNA]</scope>
    <source>
        <strain evidence="3 4">KCTC 42409</strain>
    </source>
</reference>
<dbReference type="PANTHER" id="PTHR46825:SF9">
    <property type="entry name" value="BETA-LACTAMASE-RELATED DOMAIN-CONTAINING PROTEIN"/>
    <property type="match status" value="1"/>
</dbReference>
<dbReference type="InterPro" id="IPR012338">
    <property type="entry name" value="Beta-lactam/transpept-like"/>
</dbReference>
<dbReference type="AlphaFoldDB" id="A0A6L6PY26"/>
<evidence type="ECO:0000259" key="2">
    <source>
        <dbReference type="Pfam" id="PF00144"/>
    </source>
</evidence>
<name>A0A6L6PY26_9BURK</name>
<accession>A0A6L6PY26</accession>
<dbReference type="Pfam" id="PF00144">
    <property type="entry name" value="Beta-lactamase"/>
    <property type="match status" value="1"/>
</dbReference>
<dbReference type="InterPro" id="IPR001466">
    <property type="entry name" value="Beta-lactam-related"/>
</dbReference>
<dbReference type="SUPFAM" id="SSF56601">
    <property type="entry name" value="beta-lactamase/transpeptidase-like"/>
    <property type="match status" value="1"/>
</dbReference>
<organism evidence="3 4">
    <name type="scientific">Pseudoduganella ginsengisoli</name>
    <dbReference type="NCBI Taxonomy" id="1462440"/>
    <lineage>
        <taxon>Bacteria</taxon>
        <taxon>Pseudomonadati</taxon>
        <taxon>Pseudomonadota</taxon>
        <taxon>Betaproteobacteria</taxon>
        <taxon>Burkholderiales</taxon>
        <taxon>Oxalobacteraceae</taxon>
        <taxon>Telluria group</taxon>
        <taxon>Pseudoduganella</taxon>
    </lineage>
</organism>
<dbReference type="GO" id="GO:0016787">
    <property type="term" value="F:hydrolase activity"/>
    <property type="evidence" value="ECO:0007669"/>
    <property type="project" value="UniProtKB-KW"/>
</dbReference>
<evidence type="ECO:0000313" key="3">
    <source>
        <dbReference type="EMBL" id="MTW02513.1"/>
    </source>
</evidence>
<dbReference type="OrthoDB" id="9799367at2"/>